<organism evidence="2 3">
    <name type="scientific">Marisediminicola antarctica</name>
    <dbReference type="NCBI Taxonomy" id="674079"/>
    <lineage>
        <taxon>Bacteria</taxon>
        <taxon>Bacillati</taxon>
        <taxon>Actinomycetota</taxon>
        <taxon>Actinomycetes</taxon>
        <taxon>Micrococcales</taxon>
        <taxon>Microbacteriaceae</taxon>
        <taxon>Marisediminicola</taxon>
    </lineage>
</organism>
<sequence>MKSQKRVPGQRLALMAASIALLLAGCVAPQDEPLAISEAWKPQLRELQRTVTAEFPTQVLEDLVITPAEYEEATNRYVSCMQDQGIDAAKVPEGSFYGFSMPTSSTAEAIEADCYQEFMDGIAVMYVSITTNPANEDFFALMAECLVRSGVVGQEFDAEAYLALEPGLPASGTVTLDSPEVTACRLDPSQ</sequence>
<dbReference type="KEGG" id="mant:BHD05_03635"/>
<name>A0A7L5AGJ2_9MICO</name>
<reference evidence="2 3" key="1">
    <citation type="submission" date="2016-09" db="EMBL/GenBank/DDBJ databases">
        <title>Complete genome sequence of microbes from the polar regions.</title>
        <authorList>
            <person name="Liao L."/>
            <person name="Chen B."/>
        </authorList>
    </citation>
    <scope>NUCLEOTIDE SEQUENCE [LARGE SCALE GENOMIC DNA]</scope>
    <source>
        <strain evidence="2 3">ZS314</strain>
    </source>
</reference>
<evidence type="ECO:0000313" key="2">
    <source>
        <dbReference type="EMBL" id="QHO68865.1"/>
    </source>
</evidence>
<accession>A0A7L5AGJ2</accession>
<evidence type="ECO:0008006" key="4">
    <source>
        <dbReference type="Google" id="ProtNLM"/>
    </source>
</evidence>
<dbReference type="Proteomes" id="UP000464507">
    <property type="component" value="Chromosome"/>
</dbReference>
<evidence type="ECO:0000313" key="3">
    <source>
        <dbReference type="Proteomes" id="UP000464507"/>
    </source>
</evidence>
<keyword evidence="3" id="KW-1185">Reference proteome</keyword>
<keyword evidence="1" id="KW-0732">Signal</keyword>
<evidence type="ECO:0000256" key="1">
    <source>
        <dbReference type="SAM" id="SignalP"/>
    </source>
</evidence>
<feature type="signal peptide" evidence="1">
    <location>
        <begin position="1"/>
        <end position="29"/>
    </location>
</feature>
<gene>
    <name evidence="2" type="ORF">BHD05_03635</name>
</gene>
<dbReference type="EMBL" id="CP017146">
    <property type="protein sequence ID" value="QHO68865.1"/>
    <property type="molecule type" value="Genomic_DNA"/>
</dbReference>
<protein>
    <recommendedName>
        <fullName evidence="4">Lipoprotein</fullName>
    </recommendedName>
</protein>
<proteinExistence type="predicted"/>
<dbReference type="AlphaFoldDB" id="A0A7L5AGJ2"/>
<dbReference type="PROSITE" id="PS51257">
    <property type="entry name" value="PROKAR_LIPOPROTEIN"/>
    <property type="match status" value="1"/>
</dbReference>
<feature type="chain" id="PRO_5029529343" description="Lipoprotein" evidence="1">
    <location>
        <begin position="30"/>
        <end position="190"/>
    </location>
</feature>